<keyword evidence="3" id="KW-0378">Hydrolase</keyword>
<keyword evidence="3" id="KW-0067">ATP-binding</keyword>
<dbReference type="Proteomes" id="UP000076603">
    <property type="component" value="Unassembled WGS sequence"/>
</dbReference>
<dbReference type="EC" id="3.6.3.-" evidence="3"/>
<keyword evidence="4" id="KW-1185">Reference proteome</keyword>
<dbReference type="Gene3D" id="3.40.50.300">
    <property type="entry name" value="P-loop containing nucleotide triphosphate hydrolases"/>
    <property type="match status" value="1"/>
</dbReference>
<proteinExistence type="predicted"/>
<evidence type="ECO:0000313" key="4">
    <source>
        <dbReference type="Proteomes" id="UP000076603"/>
    </source>
</evidence>
<comment type="caution">
    <text evidence="3">The sequence shown here is derived from an EMBL/GenBank/DDBJ whole genome shotgun (WGS) entry which is preliminary data.</text>
</comment>
<keyword evidence="3" id="KW-0547">Nucleotide-binding</keyword>
<organism evidence="3 4">
    <name type="scientific">Clostridium magnum DSM 2767</name>
    <dbReference type="NCBI Taxonomy" id="1121326"/>
    <lineage>
        <taxon>Bacteria</taxon>
        <taxon>Bacillati</taxon>
        <taxon>Bacillota</taxon>
        <taxon>Clostridia</taxon>
        <taxon>Eubacteriales</taxon>
        <taxon>Clostridiaceae</taxon>
        <taxon>Clostridium</taxon>
    </lineage>
</organism>
<dbReference type="GO" id="GO:0005524">
    <property type="term" value="F:ATP binding"/>
    <property type="evidence" value="ECO:0007669"/>
    <property type="project" value="UniProtKB-KW"/>
</dbReference>
<dbReference type="PANTHER" id="PTHR42734">
    <property type="entry name" value="METAL TRANSPORT SYSTEM ATP-BINDING PROTEIN TM_0124-RELATED"/>
    <property type="match status" value="1"/>
</dbReference>
<name>A0A161WW44_9CLOT</name>
<sequence length="65" mass="7157">MLDVSVKKLSFSYDSELILGDINIEVKAGAFVCLLGQSGCGKSTFLRCYTSCSFSCNTLRLRYCT</sequence>
<dbReference type="GO" id="GO:0016887">
    <property type="term" value="F:ATP hydrolysis activity"/>
    <property type="evidence" value="ECO:0007669"/>
    <property type="project" value="InterPro"/>
</dbReference>
<gene>
    <name evidence="3" type="primary">ykoD_2</name>
    <name evidence="3" type="ORF">CLMAG_29460</name>
</gene>
<evidence type="ECO:0000313" key="3">
    <source>
        <dbReference type="EMBL" id="KZL91188.1"/>
    </source>
</evidence>
<accession>A0A161WW44</accession>
<dbReference type="AlphaFoldDB" id="A0A161WW44"/>
<keyword evidence="1" id="KW-0813">Transport</keyword>
<dbReference type="RefSeq" id="WP_082831934.1">
    <property type="nucleotide sequence ID" value="NZ_FQXL01000016.1"/>
</dbReference>
<dbReference type="InterPro" id="IPR003439">
    <property type="entry name" value="ABC_transporter-like_ATP-bd"/>
</dbReference>
<reference evidence="3 4" key="1">
    <citation type="submission" date="2016-04" db="EMBL/GenBank/DDBJ databases">
        <title>Genome sequence of Clostridium magnum DSM 2767.</title>
        <authorList>
            <person name="Poehlein A."/>
            <person name="Uhlig R."/>
            <person name="Fischer R."/>
            <person name="Bahl H."/>
            <person name="Daniel R."/>
        </authorList>
    </citation>
    <scope>NUCLEOTIDE SEQUENCE [LARGE SCALE GENOMIC DNA]</scope>
    <source>
        <strain evidence="3 4">DSM 2767</strain>
    </source>
</reference>
<dbReference type="InterPro" id="IPR027417">
    <property type="entry name" value="P-loop_NTPase"/>
</dbReference>
<evidence type="ECO:0000259" key="2">
    <source>
        <dbReference type="Pfam" id="PF00005"/>
    </source>
</evidence>
<dbReference type="OrthoDB" id="9802264at2"/>
<feature type="domain" description="ABC transporter" evidence="2">
    <location>
        <begin position="20"/>
        <end position="49"/>
    </location>
</feature>
<dbReference type="SUPFAM" id="SSF52540">
    <property type="entry name" value="P-loop containing nucleoside triphosphate hydrolases"/>
    <property type="match status" value="1"/>
</dbReference>
<dbReference type="InterPro" id="IPR050153">
    <property type="entry name" value="Metal_Ion_Import_ABC"/>
</dbReference>
<protein>
    <submittedName>
        <fullName evidence="3">Putative HMP/thiamine import ATP-binding protein YkoD</fullName>
        <ecNumber evidence="3">3.6.3.-</ecNumber>
    </submittedName>
</protein>
<dbReference type="Pfam" id="PF00005">
    <property type="entry name" value="ABC_tran"/>
    <property type="match status" value="1"/>
</dbReference>
<evidence type="ECO:0000256" key="1">
    <source>
        <dbReference type="ARBA" id="ARBA00022448"/>
    </source>
</evidence>
<dbReference type="EMBL" id="LWAE01000003">
    <property type="protein sequence ID" value="KZL91188.1"/>
    <property type="molecule type" value="Genomic_DNA"/>
</dbReference>
<dbReference type="STRING" id="1121326.CLMAG_29460"/>